<dbReference type="EMBL" id="CP087831">
    <property type="protein sequence ID" value="UZA04799.1"/>
    <property type="molecule type" value="Genomic_DNA"/>
</dbReference>
<keyword evidence="1" id="KW-0614">Plasmid</keyword>
<organism evidence="1 2">
    <name type="scientific">Moraxella bovis</name>
    <dbReference type="NCBI Taxonomy" id="476"/>
    <lineage>
        <taxon>Bacteria</taxon>
        <taxon>Pseudomonadati</taxon>
        <taxon>Pseudomonadota</taxon>
        <taxon>Gammaproteobacteria</taxon>
        <taxon>Moraxellales</taxon>
        <taxon>Moraxellaceae</taxon>
        <taxon>Moraxella</taxon>
    </lineage>
</organism>
<proteinExistence type="predicted"/>
<name>A0ABY6MEY5_MORBO</name>
<gene>
    <name evidence="1" type="ORF">LP092_15080</name>
</gene>
<reference evidence="1" key="1">
    <citation type="journal article" date="2022" name="BMC Microbiol.">
        <title>Whole genome sequencing of Moraxella bovis strains from North America reveals two genotypes with different genetic determinants.</title>
        <authorList>
            <person name="Wynn E.L."/>
            <person name="Hille M.M."/>
            <person name="Loy J.D."/>
            <person name="Schuller G."/>
            <person name="Kuhn K.L."/>
            <person name="Dickey A.M."/>
            <person name="Bono J.L."/>
            <person name="Clawson M.L."/>
        </authorList>
    </citation>
    <scope>NUCLEOTIDE SEQUENCE</scope>
    <source>
        <strain evidence="1">SAM102599</strain>
    </source>
</reference>
<protein>
    <submittedName>
        <fullName evidence="1">Uncharacterized protein</fullName>
    </submittedName>
</protein>
<evidence type="ECO:0000313" key="1">
    <source>
        <dbReference type="EMBL" id="UZA04799.1"/>
    </source>
</evidence>
<dbReference type="RefSeq" id="WP_264697391.1">
    <property type="nucleotide sequence ID" value="NZ_CP087831.1"/>
</dbReference>
<geneLocation type="plasmid" evidence="1 2">
    <name>unnamed1</name>
</geneLocation>
<accession>A0ABY6MEY5</accession>
<sequence length="314" mass="36690">MTLLKIDKIEDCLNDKINPYYRVTGNINEEGFGFVARPSNDIVLVDTMFDEYRPFIDTDDGLGQAYDFRTEEYLTGQKHYKLNSDHIQKDIKIAHMREVLKDAVLTSAQRELNKIHQLRYINKLNQHCFGVDKPIINHQTALDVLPSIITSDNRFKKELHLPEIDLTIYSHAHISKFMGFICFLAYSPKHQFFDIQLCEPVYQRLHFYYMAAKYVRDFNITPNHCNLTQANFIKADTGIEDTLILIKDHHKKRFVNVSDVKLTRFLHGDPQITGSSDDVYAFESFEQAWEFAYKYVTDPELVLGFSLNEEELSK</sequence>
<keyword evidence="2" id="KW-1185">Reference proteome</keyword>
<dbReference type="Proteomes" id="UP001163632">
    <property type="component" value="Plasmid unnamed1"/>
</dbReference>
<evidence type="ECO:0000313" key="2">
    <source>
        <dbReference type="Proteomes" id="UP001163632"/>
    </source>
</evidence>